<dbReference type="Pfam" id="PF03732">
    <property type="entry name" value="Retrotrans_gag"/>
    <property type="match status" value="1"/>
</dbReference>
<dbReference type="GeneID" id="59378637"/>
<dbReference type="InterPro" id="IPR021109">
    <property type="entry name" value="Peptidase_aspartic_dom_sf"/>
</dbReference>
<dbReference type="Pfam" id="PF00098">
    <property type="entry name" value="zf-CCHC"/>
    <property type="match status" value="1"/>
</dbReference>
<dbReference type="Gene3D" id="2.40.70.10">
    <property type="entry name" value="Acid Proteases"/>
    <property type="match status" value="1"/>
</dbReference>
<dbReference type="OrthoDB" id="128646at2759"/>
<dbReference type="SMART" id="SM00343">
    <property type="entry name" value="ZnF_C2HC"/>
    <property type="match status" value="1"/>
</dbReference>
<feature type="compositionally biased region" description="Basic residues" evidence="3">
    <location>
        <begin position="83"/>
        <end position="92"/>
    </location>
</feature>
<reference evidence="5" key="1">
    <citation type="submission" date="2019-07" db="EMBL/GenBank/DDBJ databases">
        <authorList>
            <person name="Palmer J.M."/>
        </authorList>
    </citation>
    <scope>NUCLEOTIDE SEQUENCE</scope>
    <source>
        <strain evidence="5">PC9</strain>
    </source>
</reference>
<keyword evidence="2" id="KW-0479">Metal-binding</keyword>
<feature type="compositionally biased region" description="Polar residues" evidence="3">
    <location>
        <begin position="512"/>
        <end position="526"/>
    </location>
</feature>
<dbReference type="RefSeq" id="XP_036629754.1">
    <property type="nucleotide sequence ID" value="XM_036778326.1"/>
</dbReference>
<comment type="caution">
    <text evidence="5">The sequence shown here is derived from an EMBL/GenBank/DDBJ whole genome shotgun (WGS) entry which is preliminary data.</text>
</comment>
<organism evidence="5 6">
    <name type="scientific">Pleurotus ostreatus</name>
    <name type="common">Oyster mushroom</name>
    <name type="synonym">White-rot fungus</name>
    <dbReference type="NCBI Taxonomy" id="5322"/>
    <lineage>
        <taxon>Eukaryota</taxon>
        <taxon>Fungi</taxon>
        <taxon>Dikarya</taxon>
        <taxon>Basidiomycota</taxon>
        <taxon>Agaricomycotina</taxon>
        <taxon>Agaricomycetes</taxon>
        <taxon>Agaricomycetidae</taxon>
        <taxon>Agaricales</taxon>
        <taxon>Pleurotineae</taxon>
        <taxon>Pleurotaceae</taxon>
        <taxon>Pleurotus</taxon>
    </lineage>
</organism>
<dbReference type="InterPro" id="IPR036875">
    <property type="entry name" value="Znf_CCHC_sf"/>
</dbReference>
<dbReference type="InterPro" id="IPR005162">
    <property type="entry name" value="Retrotrans_gag_dom"/>
</dbReference>
<dbReference type="Gene3D" id="4.10.60.10">
    <property type="entry name" value="Zinc finger, CCHC-type"/>
    <property type="match status" value="1"/>
</dbReference>
<keyword evidence="2" id="KW-0863">Zinc-finger</keyword>
<keyword evidence="6" id="KW-1185">Reference proteome</keyword>
<dbReference type="VEuPathDB" id="FungiDB:PC9H_008819"/>
<dbReference type="PROSITE" id="PS50158">
    <property type="entry name" value="ZF_CCHC"/>
    <property type="match status" value="1"/>
</dbReference>
<feature type="compositionally biased region" description="Acidic residues" evidence="3">
    <location>
        <begin position="831"/>
        <end position="845"/>
    </location>
</feature>
<dbReference type="GO" id="GO:0003676">
    <property type="term" value="F:nucleic acid binding"/>
    <property type="evidence" value="ECO:0007669"/>
    <property type="project" value="InterPro"/>
</dbReference>
<dbReference type="CDD" id="cd00303">
    <property type="entry name" value="retropepsin_like"/>
    <property type="match status" value="1"/>
</dbReference>
<dbReference type="PANTHER" id="PTHR15503">
    <property type="entry name" value="LDOC1 RELATED"/>
    <property type="match status" value="1"/>
</dbReference>
<evidence type="ECO:0000259" key="4">
    <source>
        <dbReference type="PROSITE" id="PS50158"/>
    </source>
</evidence>
<dbReference type="EMBL" id="JACETU010000006">
    <property type="protein sequence ID" value="KAF7426450.1"/>
    <property type="molecule type" value="Genomic_DNA"/>
</dbReference>
<feature type="region of interest" description="Disordered" evidence="3">
    <location>
        <begin position="717"/>
        <end position="745"/>
    </location>
</feature>
<dbReference type="GO" id="GO:0006397">
    <property type="term" value="P:mRNA processing"/>
    <property type="evidence" value="ECO:0007669"/>
    <property type="project" value="UniProtKB-KW"/>
</dbReference>
<feature type="compositionally biased region" description="Low complexity" evidence="3">
    <location>
        <begin position="492"/>
        <end position="503"/>
    </location>
</feature>
<feature type="region of interest" description="Disordered" evidence="3">
    <location>
        <begin position="826"/>
        <end position="874"/>
    </location>
</feature>
<evidence type="ECO:0000313" key="5">
    <source>
        <dbReference type="EMBL" id="KAF7426450.1"/>
    </source>
</evidence>
<feature type="compositionally biased region" description="Low complexity" evidence="3">
    <location>
        <begin position="60"/>
        <end position="77"/>
    </location>
</feature>
<dbReference type="SUPFAM" id="SSF57756">
    <property type="entry name" value="Retrovirus zinc finger-like domains"/>
    <property type="match status" value="1"/>
</dbReference>
<keyword evidence="1" id="KW-0507">mRNA processing</keyword>
<feature type="region of interest" description="Disordered" evidence="3">
    <location>
        <begin position="432"/>
        <end position="475"/>
    </location>
</feature>
<evidence type="ECO:0000256" key="2">
    <source>
        <dbReference type="PROSITE-ProRule" id="PRU00047"/>
    </source>
</evidence>
<protein>
    <recommendedName>
        <fullName evidence="4">CCHC-type domain-containing protein</fullName>
    </recommendedName>
</protein>
<dbReference type="InterPro" id="IPR032567">
    <property type="entry name" value="RTL1-rel"/>
</dbReference>
<dbReference type="GO" id="GO:0008270">
    <property type="term" value="F:zinc ion binding"/>
    <property type="evidence" value="ECO:0007669"/>
    <property type="project" value="UniProtKB-KW"/>
</dbReference>
<dbReference type="Proteomes" id="UP000623687">
    <property type="component" value="Unassembled WGS sequence"/>
</dbReference>
<feature type="compositionally biased region" description="Polar residues" evidence="3">
    <location>
        <begin position="445"/>
        <end position="462"/>
    </location>
</feature>
<evidence type="ECO:0000256" key="3">
    <source>
        <dbReference type="SAM" id="MobiDB-lite"/>
    </source>
</evidence>
<sequence length="1002" mass="110566">MAASPSIRHWIGIKAKNEAALRHKTACDPPPHMSLQQSTLSFSLSTASLVGTKQKDKNPDAPQTTTPALAAATRTNPSPSHSRNTHVQKRTKTPAPWLEADTPFNKAAQHLWDARMFGLIGKIDLRFVTNALFKVASCLQDTGTSELLHALATIQDKLLLQQAVEQVTHMLRDAAKEITGNLTNRVAELTAETVTAVQQGVIKAGRELDKCTDVVKVATGDLKATAESPPRMFTSVLSTGIAPSSAPGLLQPSTQAKMEQDHRRILIDPPAGRTQLYPTAVENIGVTRKATEALHQAGGKLSWTFVSCIKLEKGGILLEANLAEVKEWLANGEHLTNFVTIFSPGATIKAKKYTIKALYLLVNQPIDTAEARRSIKEENGLPPKAITQIKWMKSAERRSPILAPEPYGKRPAPLRTRSRRLSGFADIPDALLLLPPTSEDPRNSIPRSPDNSEMPGASSQIPPSEPVASGPDSETLQTFSIQDTLARIEGLLLTPRLTTPKTTPDSELRGTEASQHAPSRSENTPRSRLKPASPPIFNRNRKDGCVFYNVCSIYFQLCPDHFPTEQAKVLWCLSFFQKDRAKEYADMVLRSPKDPYFASWAAFATEFRTRFLPDREREAAMLKLESTRYHQGRRTFQEYLDEFRDLVDQSGYTEGSNITMKFRRGLDSIIQSRVAESADCPDEDDFEEWYKAAQRVADNRAANQSFHFGVHSGNSGHSGSLVRPAAGSGVARTPAGVLPTPRTQLPPLQPRFQPLPPPKALSPGVPMDVDHTRSRPATSQLCYQCGKPGHMSRKCPLRYDVWFMTTEERMSASEDLLTAADVVESTGTSEGIDDEGTAPVEESDTADFVRTNDVDEIDDSDHSDDSSNAKQTTPVTIRTLRRFRPQWERRLPSSYKISALPGKLSLDIPVEVQSTDTQHRCTLQALVDCGATGVFMHPRFADAHGFTRRKLSAPIPVFNVDGSPNENGSISEVVDLVLWFKDHTERMLFAVTNIGRQDIILG</sequence>
<keyword evidence="2" id="KW-0862">Zinc</keyword>
<dbReference type="PANTHER" id="PTHR15503:SF22">
    <property type="entry name" value="TRANSPOSON TY3-I GAG POLYPROTEIN"/>
    <property type="match status" value="1"/>
</dbReference>
<evidence type="ECO:0000256" key="1">
    <source>
        <dbReference type="ARBA" id="ARBA00022664"/>
    </source>
</evidence>
<evidence type="ECO:0000313" key="6">
    <source>
        <dbReference type="Proteomes" id="UP000623687"/>
    </source>
</evidence>
<dbReference type="InterPro" id="IPR001878">
    <property type="entry name" value="Znf_CCHC"/>
</dbReference>
<dbReference type="AlphaFoldDB" id="A0A8H7DQN0"/>
<gene>
    <name evidence="5" type="ORF">PC9H_008819</name>
</gene>
<proteinExistence type="predicted"/>
<feature type="region of interest" description="Disordered" evidence="3">
    <location>
        <begin position="51"/>
        <end position="93"/>
    </location>
</feature>
<feature type="domain" description="CCHC-type" evidence="4">
    <location>
        <begin position="782"/>
        <end position="796"/>
    </location>
</feature>
<accession>A0A8H7DQN0</accession>
<name>A0A8H7DQN0_PLEOS</name>
<feature type="region of interest" description="Disordered" evidence="3">
    <location>
        <begin position="492"/>
        <end position="535"/>
    </location>
</feature>